<evidence type="ECO:0000313" key="2">
    <source>
        <dbReference type="Proteomes" id="UP000054007"/>
    </source>
</evidence>
<dbReference type="Proteomes" id="UP000054007">
    <property type="component" value="Unassembled WGS sequence"/>
</dbReference>
<gene>
    <name evidence="1" type="ORF">CYLTODRAFT_425995</name>
</gene>
<keyword evidence="2" id="KW-1185">Reference proteome</keyword>
<protein>
    <submittedName>
        <fullName evidence="1">Uncharacterized protein</fullName>
    </submittedName>
</protein>
<dbReference type="EMBL" id="KN880687">
    <property type="protein sequence ID" value="KIY63565.1"/>
    <property type="molecule type" value="Genomic_DNA"/>
</dbReference>
<reference evidence="1 2" key="1">
    <citation type="journal article" date="2015" name="Fungal Genet. Biol.">
        <title>Evolution of novel wood decay mechanisms in Agaricales revealed by the genome sequences of Fistulina hepatica and Cylindrobasidium torrendii.</title>
        <authorList>
            <person name="Floudas D."/>
            <person name="Held B.W."/>
            <person name="Riley R."/>
            <person name="Nagy L.G."/>
            <person name="Koehler G."/>
            <person name="Ransdell A.S."/>
            <person name="Younus H."/>
            <person name="Chow J."/>
            <person name="Chiniquy J."/>
            <person name="Lipzen A."/>
            <person name="Tritt A."/>
            <person name="Sun H."/>
            <person name="Haridas S."/>
            <person name="LaButti K."/>
            <person name="Ohm R.A."/>
            <person name="Kues U."/>
            <person name="Blanchette R.A."/>
            <person name="Grigoriev I.V."/>
            <person name="Minto R.E."/>
            <person name="Hibbett D.S."/>
        </authorList>
    </citation>
    <scope>NUCLEOTIDE SEQUENCE [LARGE SCALE GENOMIC DNA]</scope>
    <source>
        <strain evidence="1 2">FP15055 ss-10</strain>
    </source>
</reference>
<dbReference type="AlphaFoldDB" id="A0A0D7B024"/>
<proteinExistence type="predicted"/>
<sequence length="120" mass="12641">MDQIDPSHKAVYNDLLLMSTAMTGITIGIPTPAKRSSLGDVVQAFATLLTVTTPSDPTAENVAAATGTVGVDSVQTIVTTRHNSVAPVDLSRQSITARAQDRHPMNALARNFEAGNSRQP</sequence>
<organism evidence="1 2">
    <name type="scientific">Cylindrobasidium torrendii FP15055 ss-10</name>
    <dbReference type="NCBI Taxonomy" id="1314674"/>
    <lineage>
        <taxon>Eukaryota</taxon>
        <taxon>Fungi</taxon>
        <taxon>Dikarya</taxon>
        <taxon>Basidiomycota</taxon>
        <taxon>Agaricomycotina</taxon>
        <taxon>Agaricomycetes</taxon>
        <taxon>Agaricomycetidae</taxon>
        <taxon>Agaricales</taxon>
        <taxon>Marasmiineae</taxon>
        <taxon>Physalacriaceae</taxon>
        <taxon>Cylindrobasidium</taxon>
    </lineage>
</organism>
<accession>A0A0D7B024</accession>
<name>A0A0D7B024_9AGAR</name>
<evidence type="ECO:0000313" key="1">
    <source>
        <dbReference type="EMBL" id="KIY63565.1"/>
    </source>
</evidence>